<keyword evidence="3" id="KW-1185">Reference proteome</keyword>
<accession>A0A392RBG3</accession>
<dbReference type="AlphaFoldDB" id="A0A392RBG3"/>
<evidence type="ECO:0000313" key="3">
    <source>
        <dbReference type="Proteomes" id="UP000265520"/>
    </source>
</evidence>
<reference evidence="2 3" key="1">
    <citation type="journal article" date="2018" name="Front. Plant Sci.">
        <title>Red Clover (Trifolium pratense) and Zigzag Clover (T. medium) - A Picture of Genomic Similarities and Differences.</title>
        <authorList>
            <person name="Dluhosova J."/>
            <person name="Istvanek J."/>
            <person name="Nedelnik J."/>
            <person name="Repkova J."/>
        </authorList>
    </citation>
    <scope>NUCLEOTIDE SEQUENCE [LARGE SCALE GENOMIC DNA]</scope>
    <source>
        <strain evidence="3">cv. 10/8</strain>
        <tissue evidence="2">Leaf</tissue>
    </source>
</reference>
<comment type="caution">
    <text evidence="2">The sequence shown here is derived from an EMBL/GenBank/DDBJ whole genome shotgun (WGS) entry which is preliminary data.</text>
</comment>
<organism evidence="2 3">
    <name type="scientific">Trifolium medium</name>
    <dbReference type="NCBI Taxonomy" id="97028"/>
    <lineage>
        <taxon>Eukaryota</taxon>
        <taxon>Viridiplantae</taxon>
        <taxon>Streptophyta</taxon>
        <taxon>Embryophyta</taxon>
        <taxon>Tracheophyta</taxon>
        <taxon>Spermatophyta</taxon>
        <taxon>Magnoliopsida</taxon>
        <taxon>eudicotyledons</taxon>
        <taxon>Gunneridae</taxon>
        <taxon>Pentapetalae</taxon>
        <taxon>rosids</taxon>
        <taxon>fabids</taxon>
        <taxon>Fabales</taxon>
        <taxon>Fabaceae</taxon>
        <taxon>Papilionoideae</taxon>
        <taxon>50 kb inversion clade</taxon>
        <taxon>NPAAA clade</taxon>
        <taxon>Hologalegina</taxon>
        <taxon>IRL clade</taxon>
        <taxon>Trifolieae</taxon>
        <taxon>Trifolium</taxon>
    </lineage>
</organism>
<proteinExistence type="predicted"/>
<sequence length="99" mass="10581">ATISRSAGSSPPGVGTGYVTKEESVIDSWCGFTGLGYAYTLASIGSVLGYATVGQIVFYRSSNSGRLLTMLRFIKIRNFLYSTFPNSAGHRKGFILPST</sequence>
<keyword evidence="1" id="KW-1133">Transmembrane helix</keyword>
<dbReference type="EMBL" id="LXQA010208844">
    <property type="protein sequence ID" value="MCI33953.1"/>
    <property type="molecule type" value="Genomic_DNA"/>
</dbReference>
<feature type="transmembrane region" description="Helical" evidence="1">
    <location>
        <begin position="37"/>
        <end position="59"/>
    </location>
</feature>
<name>A0A392RBG3_9FABA</name>
<dbReference type="Proteomes" id="UP000265520">
    <property type="component" value="Unassembled WGS sequence"/>
</dbReference>
<evidence type="ECO:0000313" key="2">
    <source>
        <dbReference type="EMBL" id="MCI33953.1"/>
    </source>
</evidence>
<keyword evidence="1" id="KW-0812">Transmembrane</keyword>
<feature type="non-terminal residue" evidence="2">
    <location>
        <position position="99"/>
    </location>
</feature>
<protein>
    <submittedName>
        <fullName evidence="2">Uncharacterized protein</fullName>
    </submittedName>
</protein>
<keyword evidence="1" id="KW-0472">Membrane</keyword>
<feature type="non-terminal residue" evidence="2">
    <location>
        <position position="1"/>
    </location>
</feature>
<evidence type="ECO:0000256" key="1">
    <source>
        <dbReference type="SAM" id="Phobius"/>
    </source>
</evidence>